<evidence type="ECO:0000313" key="2">
    <source>
        <dbReference type="Proteomes" id="UP000664940"/>
    </source>
</evidence>
<protein>
    <submittedName>
        <fullName evidence="1">Uncharacterized protein</fullName>
    </submittedName>
</protein>
<dbReference type="Proteomes" id="UP000664940">
    <property type="component" value="Unassembled WGS sequence"/>
</dbReference>
<evidence type="ECO:0000313" key="1">
    <source>
        <dbReference type="EMBL" id="KAF6078195.1"/>
    </source>
</evidence>
<reference evidence="1 2" key="1">
    <citation type="journal article" date="2020" name="Nature">
        <title>Six reference-quality genomes reveal evolution of bat adaptations.</title>
        <authorList>
            <person name="Jebb D."/>
            <person name="Huang Z."/>
            <person name="Pippel M."/>
            <person name="Hughes G.M."/>
            <person name="Lavrichenko K."/>
            <person name="Devanna P."/>
            <person name="Winkler S."/>
            <person name="Jermiin L.S."/>
            <person name="Skirmuntt E.C."/>
            <person name="Katzourakis A."/>
            <person name="Burkitt-Gray L."/>
            <person name="Ray D.A."/>
            <person name="Sullivan K.A.M."/>
            <person name="Roscito J.G."/>
            <person name="Kirilenko B.M."/>
            <person name="Davalos L.M."/>
            <person name="Corthals A.P."/>
            <person name="Power M.L."/>
            <person name="Jones G."/>
            <person name="Ransome R.D."/>
            <person name="Dechmann D.K.N."/>
            <person name="Locatelli A.G."/>
            <person name="Puechmaille S.J."/>
            <person name="Fedrigo O."/>
            <person name="Jarvis E.D."/>
            <person name="Hiller M."/>
            <person name="Vernes S.C."/>
            <person name="Myers E.W."/>
            <person name="Teeling E.C."/>
        </authorList>
    </citation>
    <scope>NUCLEOTIDE SEQUENCE [LARGE SCALE GENOMIC DNA]</scope>
    <source>
        <strain evidence="1">Bat1K_MPI-CBG_1</strain>
    </source>
</reference>
<dbReference type="EMBL" id="JABVXQ010000014">
    <property type="protein sequence ID" value="KAF6078195.1"/>
    <property type="molecule type" value="Genomic_DNA"/>
</dbReference>
<proteinExistence type="predicted"/>
<comment type="caution">
    <text evidence="1">The sequence shown here is derived from an EMBL/GenBank/DDBJ whole genome shotgun (WGS) entry which is preliminary data.</text>
</comment>
<organism evidence="1 2">
    <name type="scientific">Phyllostomus discolor</name>
    <name type="common">pale spear-nosed bat</name>
    <dbReference type="NCBI Taxonomy" id="89673"/>
    <lineage>
        <taxon>Eukaryota</taxon>
        <taxon>Metazoa</taxon>
        <taxon>Chordata</taxon>
        <taxon>Craniata</taxon>
        <taxon>Vertebrata</taxon>
        <taxon>Euteleostomi</taxon>
        <taxon>Mammalia</taxon>
        <taxon>Eutheria</taxon>
        <taxon>Laurasiatheria</taxon>
        <taxon>Chiroptera</taxon>
        <taxon>Yangochiroptera</taxon>
        <taxon>Phyllostomidae</taxon>
        <taxon>Phyllostominae</taxon>
        <taxon>Phyllostomus</taxon>
    </lineage>
</organism>
<gene>
    <name evidence="1" type="ORF">HJG60_009081</name>
</gene>
<dbReference type="AlphaFoldDB" id="A0A833YLZ8"/>
<sequence>MLHLPSRCSVTKAIPPFLQPSLGPGKMEISSGGPRCSCPCLLSGPAWLSVPLRCRKSIIPGNQATLQMKTLIHTREVTADKSEGVGVGKRSPSWGILTPKTTTQVSKHLWNVSVTIKRKTAATLGCD</sequence>
<name>A0A833YLZ8_9CHIR</name>
<accession>A0A833YLZ8</accession>